<comment type="caution">
    <text evidence="1">The sequence shown here is derived from an EMBL/GenBank/DDBJ whole genome shotgun (WGS) entry which is preliminary data.</text>
</comment>
<name>A0A6S7IZ55_PARCT</name>
<proteinExistence type="predicted"/>
<evidence type="ECO:0000313" key="2">
    <source>
        <dbReference type="Proteomes" id="UP001152795"/>
    </source>
</evidence>
<accession>A0A6S7IZ55</accession>
<organism evidence="1 2">
    <name type="scientific">Paramuricea clavata</name>
    <name type="common">Red gorgonian</name>
    <name type="synonym">Violescent sea-whip</name>
    <dbReference type="NCBI Taxonomy" id="317549"/>
    <lineage>
        <taxon>Eukaryota</taxon>
        <taxon>Metazoa</taxon>
        <taxon>Cnidaria</taxon>
        <taxon>Anthozoa</taxon>
        <taxon>Octocorallia</taxon>
        <taxon>Malacalcyonacea</taxon>
        <taxon>Plexauridae</taxon>
        <taxon>Paramuricea</taxon>
    </lineage>
</organism>
<dbReference type="AlphaFoldDB" id="A0A6S7IZ55"/>
<keyword evidence="2" id="KW-1185">Reference proteome</keyword>
<gene>
    <name evidence="1" type="ORF">PACLA_8A053323</name>
</gene>
<evidence type="ECO:0000313" key="1">
    <source>
        <dbReference type="EMBL" id="CAB4024766.1"/>
    </source>
</evidence>
<reference evidence="1" key="1">
    <citation type="submission" date="2020-04" db="EMBL/GenBank/DDBJ databases">
        <authorList>
            <person name="Alioto T."/>
            <person name="Alioto T."/>
            <person name="Gomez Garrido J."/>
        </authorList>
    </citation>
    <scope>NUCLEOTIDE SEQUENCE</scope>
    <source>
        <strain evidence="1">A484AB</strain>
    </source>
</reference>
<protein>
    <submittedName>
        <fullName evidence="1">Uncharacterized protein</fullName>
    </submittedName>
</protein>
<dbReference type="EMBL" id="CACRXK020013227">
    <property type="protein sequence ID" value="CAB4024766.1"/>
    <property type="molecule type" value="Genomic_DNA"/>
</dbReference>
<sequence length="268" mass="31292">METKMEELTGKLKALDLVLAKSKDTVTARNKDALKRSEQSIARKISALYVLKEEIEELKFINKDSEENVRTWADEVELKLTAAESELNAIRAVLSEIEQEEISVQREKDEEIQRIAVDAETKKQLSIEHAKLELERAHKEAERKRDLEHGELLRKQTMEYQKTVQASMDTKSKQAFQEFVQTFELRYHAQYPDPPKVSLDSAVERWKVANTTESNPQPKPTLDQYDNIRDEWQAKDKVAKFLGMFSSRRFYSDWQVVEADESIRNKEK</sequence>
<dbReference type="Proteomes" id="UP001152795">
    <property type="component" value="Unassembled WGS sequence"/>
</dbReference>